<gene>
    <name evidence="1" type="ORF">GBF38_004886</name>
</gene>
<dbReference type="Proteomes" id="UP000805704">
    <property type="component" value="Chromosome 21"/>
</dbReference>
<dbReference type="EMBL" id="CM024809">
    <property type="protein sequence ID" value="KAG8005875.1"/>
    <property type="molecule type" value="Genomic_DNA"/>
</dbReference>
<accession>A0ACB7EUX6</accession>
<sequence>MQFMSPVTASRPHYVMTGGTRSAVSQSKSLNMNNERLIVEVEQHTIIYDTTDPFYNLCHAGEAKLAVCCCFFYTQFIAGTRLDIIHEESDDTSEIEWCIDILDPDYNPLYDSSSSSEDDSGKTPDKAFDKLSREEDDHRRGKCTIHKHKSQRTYAKQKKNRTESTVTIKTSKRPTSTRVTRRKRSRKVDDDGGYDTSEDQSSDIDELPKQKVRRPWSEAERAAVNRHMSRFTEERRVPGKEDCVRCLMKEKSLKLRSWKDVKNFVYNTIVTLNRRSVTRKLNY</sequence>
<proteinExistence type="predicted"/>
<organism evidence="1 2">
    <name type="scientific">Nibea albiflora</name>
    <name type="common">Yellow drum</name>
    <name type="synonym">Corvina albiflora</name>
    <dbReference type="NCBI Taxonomy" id="240163"/>
    <lineage>
        <taxon>Eukaryota</taxon>
        <taxon>Metazoa</taxon>
        <taxon>Chordata</taxon>
        <taxon>Craniata</taxon>
        <taxon>Vertebrata</taxon>
        <taxon>Euteleostomi</taxon>
        <taxon>Actinopterygii</taxon>
        <taxon>Neopterygii</taxon>
        <taxon>Teleostei</taxon>
        <taxon>Neoteleostei</taxon>
        <taxon>Acanthomorphata</taxon>
        <taxon>Eupercaria</taxon>
        <taxon>Sciaenidae</taxon>
        <taxon>Nibea</taxon>
    </lineage>
</organism>
<protein>
    <submittedName>
        <fullName evidence="1">Uncharacterized protein</fullName>
    </submittedName>
</protein>
<name>A0ACB7EUX6_NIBAL</name>
<comment type="caution">
    <text evidence="1">The sequence shown here is derived from an EMBL/GenBank/DDBJ whole genome shotgun (WGS) entry which is preliminary data.</text>
</comment>
<reference evidence="1" key="1">
    <citation type="submission" date="2020-04" db="EMBL/GenBank/DDBJ databases">
        <title>A chromosome-scale assembly and high-density genetic map of the yellow drum (Nibea albiflora) genome.</title>
        <authorList>
            <person name="Xu D."/>
            <person name="Zhang W."/>
            <person name="Chen R."/>
            <person name="Tan P."/>
            <person name="Wang L."/>
            <person name="Song H."/>
            <person name="Tian L."/>
            <person name="Zhu Q."/>
            <person name="Wang B."/>
        </authorList>
    </citation>
    <scope>NUCLEOTIDE SEQUENCE</scope>
    <source>
        <strain evidence="1">ZJHYS-2018</strain>
    </source>
</reference>
<keyword evidence="2" id="KW-1185">Reference proteome</keyword>
<evidence type="ECO:0000313" key="1">
    <source>
        <dbReference type="EMBL" id="KAG8005875.1"/>
    </source>
</evidence>
<evidence type="ECO:0000313" key="2">
    <source>
        <dbReference type="Proteomes" id="UP000805704"/>
    </source>
</evidence>